<accession>A0ABW3WJV7</accession>
<name>A0ABW3WJV7_9RHOO</name>
<proteinExistence type="predicted"/>
<gene>
    <name evidence="1" type="ORF">ACFQ4M_16975</name>
</gene>
<evidence type="ECO:0008006" key="3">
    <source>
        <dbReference type="Google" id="ProtNLM"/>
    </source>
</evidence>
<protein>
    <recommendedName>
        <fullName evidence="3">Transketolase</fullName>
    </recommendedName>
</protein>
<comment type="caution">
    <text evidence="1">The sequence shown here is derived from an EMBL/GenBank/DDBJ whole genome shotgun (WGS) entry which is preliminary data.</text>
</comment>
<organism evidence="1 2">
    <name type="scientific">Thauera mechernichensis</name>
    <dbReference type="NCBI Taxonomy" id="82788"/>
    <lineage>
        <taxon>Bacteria</taxon>
        <taxon>Pseudomonadati</taxon>
        <taxon>Pseudomonadota</taxon>
        <taxon>Betaproteobacteria</taxon>
        <taxon>Rhodocyclales</taxon>
        <taxon>Zoogloeaceae</taxon>
        <taxon>Thauera</taxon>
    </lineage>
</organism>
<dbReference type="Proteomes" id="UP001597158">
    <property type="component" value="Unassembled WGS sequence"/>
</dbReference>
<evidence type="ECO:0000313" key="2">
    <source>
        <dbReference type="Proteomes" id="UP001597158"/>
    </source>
</evidence>
<evidence type="ECO:0000313" key="1">
    <source>
        <dbReference type="EMBL" id="MFD1265267.1"/>
    </source>
</evidence>
<keyword evidence="2" id="KW-1185">Reference proteome</keyword>
<dbReference type="EMBL" id="JBHTMC010000032">
    <property type="protein sequence ID" value="MFD1265267.1"/>
    <property type="molecule type" value="Genomic_DNA"/>
</dbReference>
<dbReference type="RefSeq" id="WP_277834318.1">
    <property type="nucleotide sequence ID" value="NZ_JARQZE010000012.1"/>
</dbReference>
<reference evidence="2" key="1">
    <citation type="journal article" date="2019" name="Int. J. Syst. Evol. Microbiol.">
        <title>The Global Catalogue of Microorganisms (GCM) 10K type strain sequencing project: providing services to taxonomists for standard genome sequencing and annotation.</title>
        <authorList>
            <consortium name="The Broad Institute Genomics Platform"/>
            <consortium name="The Broad Institute Genome Sequencing Center for Infectious Disease"/>
            <person name="Wu L."/>
            <person name="Ma J."/>
        </authorList>
    </citation>
    <scope>NUCLEOTIDE SEQUENCE [LARGE SCALE GENOMIC DNA]</scope>
    <source>
        <strain evidence="2">CCUG 48884</strain>
    </source>
</reference>
<sequence length="105" mass="11301">MYDTMSTLFEYAKGSISDKDMEEFASLTEHATDEALRLAQVCEGIACTVESDARGGHPAGSFHGADSVFTLLCALAHSFDTIAAMAHVGDEATYHLNCRKRGVEP</sequence>